<dbReference type="EMBL" id="BAABEP010000002">
    <property type="protein sequence ID" value="GAA3711579.1"/>
    <property type="molecule type" value="Genomic_DNA"/>
</dbReference>
<organism evidence="2 3">
    <name type="scientific">Streptomyces tremellae</name>
    <dbReference type="NCBI Taxonomy" id="1124239"/>
    <lineage>
        <taxon>Bacteria</taxon>
        <taxon>Bacillati</taxon>
        <taxon>Actinomycetota</taxon>
        <taxon>Actinomycetes</taxon>
        <taxon>Kitasatosporales</taxon>
        <taxon>Streptomycetaceae</taxon>
        <taxon>Streptomyces</taxon>
    </lineage>
</organism>
<keyword evidence="3" id="KW-1185">Reference proteome</keyword>
<proteinExistence type="predicted"/>
<feature type="compositionally biased region" description="Low complexity" evidence="1">
    <location>
        <begin position="1"/>
        <end position="13"/>
    </location>
</feature>
<feature type="region of interest" description="Disordered" evidence="1">
    <location>
        <begin position="151"/>
        <end position="170"/>
    </location>
</feature>
<feature type="region of interest" description="Disordered" evidence="1">
    <location>
        <begin position="1"/>
        <end position="22"/>
    </location>
</feature>
<feature type="region of interest" description="Disordered" evidence="1">
    <location>
        <begin position="418"/>
        <end position="439"/>
    </location>
</feature>
<gene>
    <name evidence="2" type="ORF">GCM10023082_06760</name>
</gene>
<sequence>MPKNRTTAQQRARQIQHAPGTHLPYGQALQAARSRQLHPDQARKALRALAEAHDIAVSWRDCLQGHLAAADHADWPTMNDAISLCEDLYRLSGVPAPDEVLPGIPPALRYFPLNQLRDALNKGSAPDYLCAVVAALTGPLRHLLRRPYGSRPRQDDVTYRARKAPKSPSRRQVTVHTVDGLHIEDVPFPRPWSTPTTTGYFTCETPHGREDLARAVLAHALGGAAPTSRASCGACHGNGWLTALDPEHDAHAPAYRPDGGHVCVCGGCRGTGLRPLPTDLFTATFLRRLQARTGPEVSRSEILEWTAAHAPAQPTSPARCAEGPQDAYIQHVVAAVDDAGFTLIANDTPDGYELDFDEQGVLGAHFVLGGEAVLRTFATDSVLMMWFSDRGWSVTGFGAIRRLLPADLVPEPRAVAQALGAPATEEEAPPVSRPPHLDPYTAVLAYPAPAHR</sequence>
<evidence type="ECO:0000256" key="1">
    <source>
        <dbReference type="SAM" id="MobiDB-lite"/>
    </source>
</evidence>
<evidence type="ECO:0000313" key="2">
    <source>
        <dbReference type="EMBL" id="GAA3711579.1"/>
    </source>
</evidence>
<dbReference type="RefSeq" id="WP_345640845.1">
    <property type="nucleotide sequence ID" value="NZ_BAABEP010000002.1"/>
</dbReference>
<feature type="compositionally biased region" description="Basic residues" evidence="1">
    <location>
        <begin position="160"/>
        <end position="169"/>
    </location>
</feature>
<comment type="caution">
    <text evidence="2">The sequence shown here is derived from an EMBL/GenBank/DDBJ whole genome shotgun (WGS) entry which is preliminary data.</text>
</comment>
<reference evidence="3" key="1">
    <citation type="journal article" date="2019" name="Int. J. Syst. Evol. Microbiol.">
        <title>The Global Catalogue of Microorganisms (GCM) 10K type strain sequencing project: providing services to taxonomists for standard genome sequencing and annotation.</title>
        <authorList>
            <consortium name="The Broad Institute Genomics Platform"/>
            <consortium name="The Broad Institute Genome Sequencing Center for Infectious Disease"/>
            <person name="Wu L."/>
            <person name="Ma J."/>
        </authorList>
    </citation>
    <scope>NUCLEOTIDE SEQUENCE [LARGE SCALE GENOMIC DNA]</scope>
    <source>
        <strain evidence="3">JCM 30846</strain>
    </source>
</reference>
<evidence type="ECO:0000313" key="3">
    <source>
        <dbReference type="Proteomes" id="UP001499884"/>
    </source>
</evidence>
<protein>
    <submittedName>
        <fullName evidence="2">Uncharacterized protein</fullName>
    </submittedName>
</protein>
<name>A0ABP7E320_9ACTN</name>
<accession>A0ABP7E320</accession>
<dbReference type="Proteomes" id="UP001499884">
    <property type="component" value="Unassembled WGS sequence"/>
</dbReference>